<dbReference type="PANTHER" id="PTHR30137">
    <property type="entry name" value="LUCIFERASE-LIKE MONOOXYGENASE"/>
    <property type="match status" value="1"/>
</dbReference>
<gene>
    <name evidence="3" type="ORF">UQ64_15245</name>
</gene>
<dbReference type="InterPro" id="IPR011251">
    <property type="entry name" value="Luciferase-like_dom"/>
</dbReference>
<organism evidence="3 4">
    <name type="scientific">Paenibacillus etheri</name>
    <dbReference type="NCBI Taxonomy" id="1306852"/>
    <lineage>
        <taxon>Bacteria</taxon>
        <taxon>Bacillati</taxon>
        <taxon>Bacillota</taxon>
        <taxon>Bacilli</taxon>
        <taxon>Bacillales</taxon>
        <taxon>Paenibacillaceae</taxon>
        <taxon>Paenibacillus</taxon>
    </lineage>
</organism>
<dbReference type="CDD" id="cd00347">
    <property type="entry name" value="Flavin_utilizing_monoxygenases"/>
    <property type="match status" value="1"/>
</dbReference>
<protein>
    <submittedName>
        <fullName evidence="3">Luciferase</fullName>
    </submittedName>
</protein>
<evidence type="ECO:0000313" key="3">
    <source>
        <dbReference type="EMBL" id="KTD86790.1"/>
    </source>
</evidence>
<dbReference type="InterPro" id="IPR036661">
    <property type="entry name" value="Luciferase-like_sf"/>
</dbReference>
<feature type="domain" description="Luciferase-like" evidence="2">
    <location>
        <begin position="22"/>
        <end position="282"/>
    </location>
</feature>
<comment type="caution">
    <text evidence="3">The sequence shown here is derived from an EMBL/GenBank/DDBJ whole genome shotgun (WGS) entry which is preliminary data.</text>
</comment>
<evidence type="ECO:0000313" key="4">
    <source>
        <dbReference type="Proteomes" id="UP000054709"/>
    </source>
</evidence>
<dbReference type="AlphaFoldDB" id="A0A0W1AZL2"/>
<dbReference type="Gene3D" id="3.20.20.30">
    <property type="entry name" value="Luciferase-like domain"/>
    <property type="match status" value="1"/>
</dbReference>
<dbReference type="Proteomes" id="UP000054709">
    <property type="component" value="Unassembled WGS sequence"/>
</dbReference>
<dbReference type="OrthoDB" id="9780518at2"/>
<dbReference type="GO" id="GO:0005829">
    <property type="term" value="C:cytosol"/>
    <property type="evidence" value="ECO:0007669"/>
    <property type="project" value="TreeGrafter"/>
</dbReference>
<dbReference type="RefSeq" id="WP_060623678.1">
    <property type="nucleotide sequence ID" value="NZ_LCZJ02000019.1"/>
</dbReference>
<evidence type="ECO:0000256" key="1">
    <source>
        <dbReference type="ARBA" id="ARBA00007789"/>
    </source>
</evidence>
<dbReference type="EMBL" id="LCZJ02000019">
    <property type="protein sequence ID" value="KTD86790.1"/>
    <property type="molecule type" value="Genomic_DNA"/>
</dbReference>
<dbReference type="NCBIfam" id="TIGR03558">
    <property type="entry name" value="oxido_grp_1"/>
    <property type="match status" value="1"/>
</dbReference>
<comment type="similarity">
    <text evidence="1">To bacterial alkanal monooxygenase alpha and beta chains.</text>
</comment>
<keyword evidence="4" id="KW-1185">Reference proteome</keyword>
<accession>A0A0W1AZL2</accession>
<proteinExistence type="predicted"/>
<dbReference type="SUPFAM" id="SSF51679">
    <property type="entry name" value="Bacterial luciferase-like"/>
    <property type="match status" value="1"/>
</dbReference>
<dbReference type="GO" id="GO:0016705">
    <property type="term" value="F:oxidoreductase activity, acting on paired donors, with incorporation or reduction of molecular oxygen"/>
    <property type="evidence" value="ECO:0007669"/>
    <property type="project" value="InterPro"/>
</dbReference>
<reference evidence="3 4" key="1">
    <citation type="journal article" date="2015" name="Int. Biodeterior. Biodegradation">
        <title>Physiological and genetic screening methods for the isolation of methyl tert-butyl ether-degrading bacteria for bioremediation purposes.</title>
        <authorList>
            <person name="Guisado I.M."/>
            <person name="Purswani J."/>
            <person name="Gonzalez Lopez J."/>
            <person name="Pozo C."/>
        </authorList>
    </citation>
    <scope>NUCLEOTIDE SEQUENCE [LARGE SCALE GENOMIC DNA]</scope>
    <source>
        <strain evidence="3 4">SH7</strain>
    </source>
</reference>
<dbReference type="Pfam" id="PF00296">
    <property type="entry name" value="Bac_luciferase"/>
    <property type="match status" value="1"/>
</dbReference>
<evidence type="ECO:0000259" key="2">
    <source>
        <dbReference type="Pfam" id="PF00296"/>
    </source>
</evidence>
<dbReference type="InterPro" id="IPR050766">
    <property type="entry name" value="Bact_Lucif_Oxidored"/>
</dbReference>
<sequence>MTTTSIKLSVLDLVPVFDNVDASFALGQAVELAQTAERLGYTRYWVAEHHDMPGLACTSTEVFLSHIGARTQHIRIGSGALLLPHYKPLKVVESFHLLASLYPGRIDLGLGRAPGGAAEVSLALSGNFLENVWKMPELLKGVTELLQGNYSYEGRQITARPTPPESPELWMLGTNKKSAAYAAEFGAGYVFGQFMSDVAGEEILQAYREAFTPSSVNAIPRAIVAVGVICAETEEEAERLASSGMTLFQQEGSAEEKSKLLERKLLIGTPQSIKEKLEQFSHLYGVDEFIIVTMIPDYEKRLHSFELLARACLNFN</sequence>
<dbReference type="InterPro" id="IPR019949">
    <property type="entry name" value="CmoO-like"/>
</dbReference>
<name>A0A0W1AZL2_9BACL</name>
<dbReference type="PANTHER" id="PTHR30137:SF20">
    <property type="entry name" value="N-ACETYL-S-ALKYLCYSTEINE MONOOXYGENASE"/>
    <property type="match status" value="1"/>
</dbReference>